<reference evidence="2 3" key="1">
    <citation type="journal article" date="2023" name="G3 (Bethesda)">
        <title>A chromosome-level genome assembly of Zasmidium syzygii isolated from banana leaves.</title>
        <authorList>
            <person name="van Westerhoven A.C."/>
            <person name="Mehrabi R."/>
            <person name="Talebi R."/>
            <person name="Steentjes M.B.F."/>
            <person name="Corcolon B."/>
            <person name="Chong P.A."/>
            <person name="Kema G.H.J."/>
            <person name="Seidl M.F."/>
        </authorList>
    </citation>
    <scope>NUCLEOTIDE SEQUENCE [LARGE SCALE GENOMIC DNA]</scope>
    <source>
        <strain evidence="2 3">P124</strain>
    </source>
</reference>
<comment type="caution">
    <text evidence="2">The sequence shown here is derived from an EMBL/GenBank/DDBJ whole genome shotgun (WGS) entry which is preliminary data.</text>
</comment>
<evidence type="ECO:0000256" key="1">
    <source>
        <dbReference type="SAM" id="MobiDB-lite"/>
    </source>
</evidence>
<evidence type="ECO:0000313" key="2">
    <source>
        <dbReference type="EMBL" id="KAK4494912.1"/>
    </source>
</evidence>
<evidence type="ECO:0000313" key="3">
    <source>
        <dbReference type="Proteomes" id="UP001305779"/>
    </source>
</evidence>
<name>A0ABR0E0I2_ZASCE</name>
<gene>
    <name evidence="2" type="ORF">PRZ48_014268</name>
</gene>
<protein>
    <submittedName>
        <fullName evidence="2">Uncharacterized protein</fullName>
    </submittedName>
</protein>
<feature type="compositionally biased region" description="Basic residues" evidence="1">
    <location>
        <begin position="71"/>
        <end position="83"/>
    </location>
</feature>
<dbReference type="Proteomes" id="UP001305779">
    <property type="component" value="Unassembled WGS sequence"/>
</dbReference>
<dbReference type="EMBL" id="JAXOVC010000013">
    <property type="protein sequence ID" value="KAK4494912.1"/>
    <property type="molecule type" value="Genomic_DNA"/>
</dbReference>
<proteinExistence type="predicted"/>
<accession>A0ABR0E0I2</accession>
<sequence>MCAVQAKTLLSMGLESDSKAYSTTRSSGDIAFIATVAIKFEMKKQELLFVACEGPTGRKDRKTSASANRHVQQHRTIRGKGHAQVRLPRAKAEDSAPVTKTEDDDDIDSAWNLSQVPSRQSPELNACNISTTTLADQSAGFDPFDSLSSCDASSHATQELLAWYSARAVPPESDNESMEILFASVWDGFWQMAMENGAFYHHLAAVINAPRKLEEPGSGWAGDQEKFMYHKALALQHLRRSLDSDRRYVETSAMILSVCFQLHFAMREGNREETTVHAAALKNFATTSALISMQPPHWITFVLLSLKHSQWSLELPPAIYCLHPSCTFEHLYIEAPELCSQARDKASSALSRLPLPQLPELDAATVYSIFFRMFLHCAIAQGSHGVGPMLGLFYDISYDLCTYSATVRKLLFEGYGKEERCLEALYCVLLAAQLSTWSLPVEFTGSKGHTTTNTTVRLLAETCASLKRQQNTVDYWREHTNLESLVWVLFLACGHWRLAEQAETYKPQGYMFCLFRRVTKQLGIKSGADLENVLLKFPWTESWCVGRLEELRGMLGLGASWNLKMKSEDGR</sequence>
<organism evidence="2 3">
    <name type="scientific">Zasmidium cellare</name>
    <name type="common">Wine cellar mold</name>
    <name type="synonym">Racodium cellare</name>
    <dbReference type="NCBI Taxonomy" id="395010"/>
    <lineage>
        <taxon>Eukaryota</taxon>
        <taxon>Fungi</taxon>
        <taxon>Dikarya</taxon>
        <taxon>Ascomycota</taxon>
        <taxon>Pezizomycotina</taxon>
        <taxon>Dothideomycetes</taxon>
        <taxon>Dothideomycetidae</taxon>
        <taxon>Mycosphaerellales</taxon>
        <taxon>Mycosphaerellaceae</taxon>
        <taxon>Zasmidium</taxon>
    </lineage>
</organism>
<keyword evidence="3" id="KW-1185">Reference proteome</keyword>
<feature type="region of interest" description="Disordered" evidence="1">
    <location>
        <begin position="56"/>
        <end position="108"/>
    </location>
</feature>